<dbReference type="KEGG" id="dpx:DAPPUDRAFT_321504"/>
<organism evidence="5 6">
    <name type="scientific">Daphnia pulex</name>
    <name type="common">Water flea</name>
    <dbReference type="NCBI Taxonomy" id="6669"/>
    <lineage>
        <taxon>Eukaryota</taxon>
        <taxon>Metazoa</taxon>
        <taxon>Ecdysozoa</taxon>
        <taxon>Arthropoda</taxon>
        <taxon>Crustacea</taxon>
        <taxon>Branchiopoda</taxon>
        <taxon>Diplostraca</taxon>
        <taxon>Cladocera</taxon>
        <taxon>Anomopoda</taxon>
        <taxon>Daphniidae</taxon>
        <taxon>Daphnia</taxon>
    </lineage>
</organism>
<dbReference type="STRING" id="6669.E9GTD5"/>
<evidence type="ECO:0000256" key="1">
    <source>
        <dbReference type="ARBA" id="ARBA00005446"/>
    </source>
</evidence>
<evidence type="ECO:0000256" key="4">
    <source>
        <dbReference type="ARBA" id="ARBA00023242"/>
    </source>
</evidence>
<dbReference type="InterPro" id="IPR027417">
    <property type="entry name" value="P-loop_NTPase"/>
</dbReference>
<keyword evidence="3" id="KW-0413">Isomerase</keyword>
<dbReference type="PANTHER" id="PTHR13710:SF153">
    <property type="entry name" value="RECQ-LIKE DNA HELICASE BLM"/>
    <property type="match status" value="1"/>
</dbReference>
<evidence type="ECO:0000256" key="2">
    <source>
        <dbReference type="ARBA" id="ARBA00023125"/>
    </source>
</evidence>
<evidence type="ECO:0008006" key="7">
    <source>
        <dbReference type="Google" id="ProtNLM"/>
    </source>
</evidence>
<name>E9GTD5_DAPPU</name>
<dbReference type="GO" id="GO:0003677">
    <property type="term" value="F:DNA binding"/>
    <property type="evidence" value="ECO:0007669"/>
    <property type="project" value="UniProtKB-KW"/>
</dbReference>
<reference evidence="5 6" key="1">
    <citation type="journal article" date="2011" name="Science">
        <title>The ecoresponsive genome of Daphnia pulex.</title>
        <authorList>
            <person name="Colbourne J.K."/>
            <person name="Pfrender M.E."/>
            <person name="Gilbert D."/>
            <person name="Thomas W.K."/>
            <person name="Tucker A."/>
            <person name="Oakley T.H."/>
            <person name="Tokishita S."/>
            <person name="Aerts A."/>
            <person name="Arnold G.J."/>
            <person name="Basu M.K."/>
            <person name="Bauer D.J."/>
            <person name="Caceres C.E."/>
            <person name="Carmel L."/>
            <person name="Casola C."/>
            <person name="Choi J.H."/>
            <person name="Detter J.C."/>
            <person name="Dong Q."/>
            <person name="Dusheyko S."/>
            <person name="Eads B.D."/>
            <person name="Frohlich T."/>
            <person name="Geiler-Samerotte K.A."/>
            <person name="Gerlach D."/>
            <person name="Hatcher P."/>
            <person name="Jogdeo S."/>
            <person name="Krijgsveld J."/>
            <person name="Kriventseva E.V."/>
            <person name="Kultz D."/>
            <person name="Laforsch C."/>
            <person name="Lindquist E."/>
            <person name="Lopez J."/>
            <person name="Manak J.R."/>
            <person name="Muller J."/>
            <person name="Pangilinan J."/>
            <person name="Patwardhan R.P."/>
            <person name="Pitluck S."/>
            <person name="Pritham E.J."/>
            <person name="Rechtsteiner A."/>
            <person name="Rho M."/>
            <person name="Rogozin I.B."/>
            <person name="Sakarya O."/>
            <person name="Salamov A."/>
            <person name="Schaack S."/>
            <person name="Shapiro H."/>
            <person name="Shiga Y."/>
            <person name="Skalitzky C."/>
            <person name="Smith Z."/>
            <person name="Souvorov A."/>
            <person name="Sung W."/>
            <person name="Tang Z."/>
            <person name="Tsuchiya D."/>
            <person name="Tu H."/>
            <person name="Vos H."/>
            <person name="Wang M."/>
            <person name="Wolf Y.I."/>
            <person name="Yamagata H."/>
            <person name="Yamada T."/>
            <person name="Ye Y."/>
            <person name="Shaw J.R."/>
            <person name="Andrews J."/>
            <person name="Crease T.J."/>
            <person name="Tang H."/>
            <person name="Lucas S.M."/>
            <person name="Robertson H.M."/>
            <person name="Bork P."/>
            <person name="Koonin E.V."/>
            <person name="Zdobnov E.M."/>
            <person name="Grigoriev I.V."/>
            <person name="Lynch M."/>
            <person name="Boore J.L."/>
        </authorList>
    </citation>
    <scope>NUCLEOTIDE SEQUENCE [LARGE SCALE GENOMIC DNA]</scope>
</reference>
<comment type="similarity">
    <text evidence="1">Belongs to the helicase family. RecQ subfamily.</text>
</comment>
<keyword evidence="4" id="KW-0539">Nucleus</keyword>
<sequence>MCATVAFGLDVRFVFHLSMPKSIESYYQECDRDGLDGQLAHCILFYKYADSHAHQKLIYYGN</sequence>
<protein>
    <recommendedName>
        <fullName evidence="7">Helicase C-terminal domain-containing protein</fullName>
    </recommendedName>
</protein>
<dbReference type="EMBL" id="GL732563">
    <property type="protein sequence ID" value="EFX77378.1"/>
    <property type="molecule type" value="Genomic_DNA"/>
</dbReference>
<dbReference type="GO" id="GO:0016853">
    <property type="term" value="F:isomerase activity"/>
    <property type="evidence" value="ECO:0007669"/>
    <property type="project" value="UniProtKB-KW"/>
</dbReference>
<dbReference type="AlphaFoldDB" id="E9GTD5"/>
<proteinExistence type="inferred from homology"/>
<keyword evidence="6" id="KW-1185">Reference proteome</keyword>
<dbReference type="PhylomeDB" id="E9GTD5"/>
<dbReference type="eggNOG" id="KOG0351">
    <property type="taxonomic scope" value="Eukaryota"/>
</dbReference>
<gene>
    <name evidence="5" type="ORF">DAPPUDRAFT_321504</name>
</gene>
<keyword evidence="2" id="KW-0238">DNA-binding</keyword>
<dbReference type="PANTHER" id="PTHR13710">
    <property type="entry name" value="DNA HELICASE RECQ FAMILY MEMBER"/>
    <property type="match status" value="1"/>
</dbReference>
<accession>E9GTD5</accession>
<evidence type="ECO:0000313" key="6">
    <source>
        <dbReference type="Proteomes" id="UP000000305"/>
    </source>
</evidence>
<dbReference type="HOGENOM" id="CLU_188813_0_0_1"/>
<dbReference type="SUPFAM" id="SSF52540">
    <property type="entry name" value="P-loop containing nucleoside triphosphate hydrolases"/>
    <property type="match status" value="1"/>
</dbReference>
<dbReference type="FunFam" id="3.40.50.300:FF:003558">
    <property type="entry name" value="Predicted protein"/>
    <property type="match status" value="1"/>
</dbReference>
<dbReference type="Gene3D" id="3.40.50.300">
    <property type="entry name" value="P-loop containing nucleotide triphosphate hydrolases"/>
    <property type="match status" value="1"/>
</dbReference>
<dbReference type="Proteomes" id="UP000000305">
    <property type="component" value="Unassembled WGS sequence"/>
</dbReference>
<dbReference type="InParanoid" id="E9GTD5"/>
<dbReference type="OrthoDB" id="10261556at2759"/>
<evidence type="ECO:0000256" key="3">
    <source>
        <dbReference type="ARBA" id="ARBA00023235"/>
    </source>
</evidence>
<evidence type="ECO:0000313" key="5">
    <source>
        <dbReference type="EMBL" id="EFX77378.1"/>
    </source>
</evidence>